<organism evidence="1">
    <name type="scientific">marine sediment metagenome</name>
    <dbReference type="NCBI Taxonomy" id="412755"/>
    <lineage>
        <taxon>unclassified sequences</taxon>
        <taxon>metagenomes</taxon>
        <taxon>ecological metagenomes</taxon>
    </lineage>
</organism>
<evidence type="ECO:0000313" key="1">
    <source>
        <dbReference type="EMBL" id="KKM08255.1"/>
    </source>
</evidence>
<proteinExistence type="predicted"/>
<accession>A0A0F9HB64</accession>
<reference evidence="1" key="1">
    <citation type="journal article" date="2015" name="Nature">
        <title>Complex archaea that bridge the gap between prokaryotes and eukaryotes.</title>
        <authorList>
            <person name="Spang A."/>
            <person name="Saw J.H."/>
            <person name="Jorgensen S.L."/>
            <person name="Zaremba-Niedzwiedzka K."/>
            <person name="Martijn J."/>
            <person name="Lind A.E."/>
            <person name="van Eijk R."/>
            <person name="Schleper C."/>
            <person name="Guy L."/>
            <person name="Ettema T.J."/>
        </authorList>
    </citation>
    <scope>NUCLEOTIDE SEQUENCE</scope>
</reference>
<gene>
    <name evidence="1" type="ORF">LCGC14_1725710</name>
</gene>
<comment type="caution">
    <text evidence="1">The sequence shown here is derived from an EMBL/GenBank/DDBJ whole genome shotgun (WGS) entry which is preliminary data.</text>
</comment>
<sequence length="94" mass="10151">MSKHTAGPWEVGQDMFPHMDNIYGPDHIIVGGAHPSRKEVKANARLIAAAPELLAEARKAMLAINTWLNFDGSEGDVEQAAVDLEMAIAKAEGR</sequence>
<dbReference type="EMBL" id="LAZR01015591">
    <property type="protein sequence ID" value="KKM08255.1"/>
    <property type="molecule type" value="Genomic_DNA"/>
</dbReference>
<name>A0A0F9HB64_9ZZZZ</name>
<protein>
    <submittedName>
        <fullName evidence="1">Uncharacterized protein</fullName>
    </submittedName>
</protein>
<dbReference type="AlphaFoldDB" id="A0A0F9HB64"/>